<evidence type="ECO:0000313" key="4">
    <source>
        <dbReference type="Proteomes" id="UP000321393"/>
    </source>
</evidence>
<dbReference type="GO" id="GO:0046034">
    <property type="term" value="P:ATP metabolic process"/>
    <property type="evidence" value="ECO:0007669"/>
    <property type="project" value="InterPro"/>
</dbReference>
<dbReference type="Proteomes" id="UP000321393">
    <property type="component" value="Unassembled WGS sequence"/>
</dbReference>
<comment type="caution">
    <text evidence="3">The sequence shown here is derived from an EMBL/GenBank/DDBJ whole genome shotgun (WGS) entry which is preliminary data.</text>
</comment>
<dbReference type="InterPro" id="IPR023366">
    <property type="entry name" value="ATP_synth_asu-like_sf"/>
</dbReference>
<dbReference type="GO" id="GO:1902600">
    <property type="term" value="P:proton transmembrane transport"/>
    <property type="evidence" value="ECO:0007669"/>
    <property type="project" value="InterPro"/>
</dbReference>
<proteinExistence type="inferred from homology"/>
<keyword evidence="2" id="KW-0813">Transport</keyword>
<name>A0A5A7TM12_CUCMM</name>
<organism evidence="3 4">
    <name type="scientific">Cucumis melo var. makuwa</name>
    <name type="common">Oriental melon</name>
    <dbReference type="NCBI Taxonomy" id="1194695"/>
    <lineage>
        <taxon>Eukaryota</taxon>
        <taxon>Viridiplantae</taxon>
        <taxon>Streptophyta</taxon>
        <taxon>Embryophyta</taxon>
        <taxon>Tracheophyta</taxon>
        <taxon>Spermatophyta</taxon>
        <taxon>Magnoliopsida</taxon>
        <taxon>eudicotyledons</taxon>
        <taxon>Gunneridae</taxon>
        <taxon>Pentapetalae</taxon>
        <taxon>rosids</taxon>
        <taxon>fabids</taxon>
        <taxon>Cucurbitales</taxon>
        <taxon>Cucurbitaceae</taxon>
        <taxon>Benincaseae</taxon>
        <taxon>Cucumis</taxon>
    </lineage>
</organism>
<dbReference type="Gene3D" id="2.40.30.20">
    <property type="match status" value="1"/>
</dbReference>
<dbReference type="AlphaFoldDB" id="A0A5A7TM12"/>
<accession>A0A5A7TM12</accession>
<sequence>MRRYEANADKILDLDVTRFDSVFHVHWGNWMQGQAASWEGSISPTTSGTRAAESASASRLTLFFYPKLPLLPTFFIGESGASSSTTDSADSVNYLSLPSGRVERELTCLPLCEMGRVLSVGDGIARVYGLKEIQAIKLPRTAERSNGLDRFFSSIKTIPLLWERINEEGVSCKCGASSYLLLSFVIESILGRPWKDFHSRSPPVYSEVRPVVRTSSFHLEDRASIPVRDRWSSLPASKTRSPLFSRLEAKALLKERDAPGRSIALGRRWRTCLNRKCIRYSIPSSIPPSLLSLLTWVRIGRLRRIIMSNSKKNSSFLTEFRDKVETEFTRLSGPPDLPIDYFSGVGRKSDFGRVLLSRVPRSRGGGKGMRIEGKASCPSCLTFISRRNKKKDPKGKRKTKKSRQIGYQLLDQSIGAKQYSDEGAELVIP</sequence>
<dbReference type="SUPFAM" id="SSF50615">
    <property type="entry name" value="N-terminal domain of alpha and beta subunits of F1 ATP synthase"/>
    <property type="match status" value="1"/>
</dbReference>
<gene>
    <name evidence="3" type="ORF">E6C27_scaffold47505G00060</name>
</gene>
<evidence type="ECO:0000313" key="3">
    <source>
        <dbReference type="EMBL" id="KAA0043056.1"/>
    </source>
</evidence>
<dbReference type="EMBL" id="SSTE01015830">
    <property type="protein sequence ID" value="KAA0043056.1"/>
    <property type="molecule type" value="Genomic_DNA"/>
</dbReference>
<reference evidence="3 4" key="1">
    <citation type="submission" date="2019-08" db="EMBL/GenBank/DDBJ databases">
        <title>Draft genome sequences of two oriental melons (Cucumis melo L. var makuwa).</title>
        <authorList>
            <person name="Kwon S.-Y."/>
        </authorList>
    </citation>
    <scope>NUCLEOTIDE SEQUENCE [LARGE SCALE GENOMIC DNA]</scope>
    <source>
        <strain evidence="4">cv. SW 3</strain>
        <tissue evidence="3">Leaf</tissue>
    </source>
</reference>
<evidence type="ECO:0000256" key="2">
    <source>
        <dbReference type="ARBA" id="ARBA00022448"/>
    </source>
</evidence>
<protein>
    <submittedName>
        <fullName evidence="3">ATPase subunit 1 (Mitochondrion)</fullName>
    </submittedName>
</protein>
<dbReference type="OrthoDB" id="1739260at2759"/>
<evidence type="ECO:0000256" key="1">
    <source>
        <dbReference type="ARBA" id="ARBA00008936"/>
    </source>
</evidence>
<dbReference type="InterPro" id="IPR036121">
    <property type="entry name" value="ATPase_F1/V1/A1_a/bsu_N_sf"/>
</dbReference>
<comment type="similarity">
    <text evidence="1">Belongs to the ATPase alpha/beta chains family.</text>
</comment>
<dbReference type="GO" id="GO:0005524">
    <property type="term" value="F:ATP binding"/>
    <property type="evidence" value="ECO:0007669"/>
    <property type="project" value="UniProtKB-KW"/>
</dbReference>